<dbReference type="InterPro" id="IPR029071">
    <property type="entry name" value="Ubiquitin-like_domsf"/>
</dbReference>
<dbReference type="GeneID" id="31357076"/>
<dbReference type="CDD" id="cd17039">
    <property type="entry name" value="Ubl_ubiquitin_like"/>
    <property type="match status" value="1"/>
</dbReference>
<organism evidence="4 5">
    <name type="scientific">Heterostelium pallidum (strain ATCC 26659 / Pp 5 / PN500)</name>
    <name type="common">Cellular slime mold</name>
    <name type="synonym">Polysphondylium pallidum</name>
    <dbReference type="NCBI Taxonomy" id="670386"/>
    <lineage>
        <taxon>Eukaryota</taxon>
        <taxon>Amoebozoa</taxon>
        <taxon>Evosea</taxon>
        <taxon>Eumycetozoa</taxon>
        <taxon>Dictyostelia</taxon>
        <taxon>Acytosteliales</taxon>
        <taxon>Acytosteliaceae</taxon>
        <taxon>Heterostelium</taxon>
    </lineage>
</organism>
<dbReference type="PANTHER" id="PTHR14557">
    <property type="entry name" value="PROTEIN C7ORF21"/>
    <property type="match status" value="1"/>
</dbReference>
<keyword evidence="5" id="KW-1185">Reference proteome</keyword>
<dbReference type="OMA" id="IYNGKML"/>
<dbReference type="InterPro" id="IPR000626">
    <property type="entry name" value="Ubiquitin-like_dom"/>
</dbReference>
<dbReference type="InterPro" id="IPR025390">
    <property type="entry name" value="Dsc3_C"/>
</dbReference>
<feature type="domain" description="Ubiquitin-like" evidence="3">
    <location>
        <begin position="38"/>
        <end position="104"/>
    </location>
</feature>
<evidence type="ECO:0000313" key="5">
    <source>
        <dbReference type="Proteomes" id="UP000001396"/>
    </source>
</evidence>
<keyword evidence="2" id="KW-0472">Membrane</keyword>
<dbReference type="SMART" id="SM00213">
    <property type="entry name" value="UBQ"/>
    <property type="match status" value="1"/>
</dbReference>
<feature type="region of interest" description="Disordered" evidence="1">
    <location>
        <begin position="16"/>
        <end position="35"/>
    </location>
</feature>
<dbReference type="RefSeq" id="XP_020436671.1">
    <property type="nucleotide sequence ID" value="XM_020572554.1"/>
</dbReference>
<dbReference type="AlphaFoldDB" id="D3AZT4"/>
<evidence type="ECO:0000256" key="1">
    <source>
        <dbReference type="SAM" id="MobiDB-lite"/>
    </source>
</evidence>
<gene>
    <name evidence="4" type="ORF">PPL_01547</name>
</gene>
<dbReference type="Pfam" id="PF00240">
    <property type="entry name" value="ubiquitin"/>
    <property type="match status" value="1"/>
</dbReference>
<keyword evidence="2" id="KW-1133">Transmembrane helix</keyword>
<dbReference type="PANTHER" id="PTHR14557:SF5">
    <property type="entry name" value="UBIQUITIN-LIKE DOMAIN-CONTAINING PROTEIN"/>
    <property type="match status" value="1"/>
</dbReference>
<dbReference type="PROSITE" id="PS50053">
    <property type="entry name" value="UBIQUITIN_2"/>
    <property type="match status" value="1"/>
</dbReference>
<reference evidence="4 5" key="1">
    <citation type="journal article" date="2011" name="Genome Res.">
        <title>Phylogeny-wide analysis of social amoeba genomes highlights ancient origins for complex intercellular communication.</title>
        <authorList>
            <person name="Heidel A.J."/>
            <person name="Lawal H.M."/>
            <person name="Felder M."/>
            <person name="Schilde C."/>
            <person name="Helps N.R."/>
            <person name="Tunggal B."/>
            <person name="Rivero F."/>
            <person name="John U."/>
            <person name="Schleicher M."/>
            <person name="Eichinger L."/>
            <person name="Platzer M."/>
            <person name="Noegel A.A."/>
            <person name="Schaap P."/>
            <person name="Gloeckner G."/>
        </authorList>
    </citation>
    <scope>NUCLEOTIDE SEQUENCE [LARGE SCALE GENOMIC DNA]</scope>
    <source>
        <strain evidence="5">ATCC 26659 / Pp 5 / PN500</strain>
    </source>
</reference>
<dbReference type="Pfam" id="PF13373">
    <property type="entry name" value="Dsc3_C"/>
    <property type="match status" value="1"/>
</dbReference>
<feature type="transmembrane region" description="Helical" evidence="2">
    <location>
        <begin position="198"/>
        <end position="215"/>
    </location>
</feature>
<sequence length="247" mass="27281">MNIGIDLDDDNNSNKNYIAVNSSSSSSSSNSNNNSNNIKLNIKNAEDTLLVVDVSPKDTIDHLKSLILERKAKKAHKIRLIYNGKMLIDSNSIEESKLTNGCFIICSITAPLNLSPTIAELPHDAILNATPPTPSISTSQPTSLNVNNNILYDPTTNSFRTNDDIILEMENFRMNQDTVEELEFMSLQTNIVRDSLELIFGMAFGFFFGPISLFWLSKDYLARSIKFGIIIGVSLNVLIGLSSVTSQ</sequence>
<feature type="transmembrane region" description="Helical" evidence="2">
    <location>
        <begin position="227"/>
        <end position="245"/>
    </location>
</feature>
<dbReference type="Gene3D" id="3.10.20.90">
    <property type="entry name" value="Phosphatidylinositol 3-kinase Catalytic Subunit, Chain A, domain 1"/>
    <property type="match status" value="1"/>
</dbReference>
<feature type="compositionally biased region" description="Low complexity" evidence="1">
    <location>
        <begin position="21"/>
        <end position="35"/>
    </location>
</feature>
<dbReference type="EMBL" id="ADBJ01000008">
    <property type="protein sequence ID" value="EFA84558.1"/>
    <property type="molecule type" value="Genomic_DNA"/>
</dbReference>
<keyword evidence="2" id="KW-0812">Transmembrane</keyword>
<proteinExistence type="predicted"/>
<comment type="caution">
    <text evidence="4">The sequence shown here is derived from an EMBL/GenBank/DDBJ whole genome shotgun (WGS) entry which is preliminary data.</text>
</comment>
<dbReference type="GO" id="GO:0036503">
    <property type="term" value="P:ERAD pathway"/>
    <property type="evidence" value="ECO:0007669"/>
    <property type="project" value="InterPro"/>
</dbReference>
<dbReference type="SUPFAM" id="SSF54236">
    <property type="entry name" value="Ubiquitin-like"/>
    <property type="match status" value="1"/>
</dbReference>
<dbReference type="InParanoid" id="D3AZT4"/>
<dbReference type="FunCoup" id="D3AZT4">
    <property type="interactions" value="19"/>
</dbReference>
<name>D3AZT4_HETP5</name>
<protein>
    <recommendedName>
        <fullName evidence="3">Ubiquitin-like domain-containing protein</fullName>
    </recommendedName>
</protein>
<evidence type="ECO:0000256" key="2">
    <source>
        <dbReference type="SAM" id="Phobius"/>
    </source>
</evidence>
<evidence type="ECO:0000259" key="3">
    <source>
        <dbReference type="PROSITE" id="PS50053"/>
    </source>
</evidence>
<evidence type="ECO:0000313" key="4">
    <source>
        <dbReference type="EMBL" id="EFA84558.1"/>
    </source>
</evidence>
<accession>D3AZT4</accession>
<dbReference type="Proteomes" id="UP000001396">
    <property type="component" value="Unassembled WGS sequence"/>
</dbReference>
<dbReference type="InterPro" id="IPR040352">
    <property type="entry name" value="TMUB1/2"/>
</dbReference>